<sequence>PGEEASAPGEEASGPGEEASVPGEEASVPGEEASVPGEEASVPGEEACVPGEEASVPGEEASVPGEEASVPGEEASVPGEEASDPGEEASVPGEEAHLLFEATHGDADHATALADTYGTASFAAAAAVTQVPEEFLQDMEQRHGAKLRKGCTVLELLKVWRLDSGVYEDVAEAVLETFREANLEPPTLMNSNLGSVQEVLAAGALPERVRPQIVGFGTLLDGFLPFDIGDGQNEATISLCSVVMKAVQAHVPGIPSTQVCAGKLGDDTNSNKQQLDPRLPKEVQSAVIRNALPPGELYPSVSNATPVQFFATAAFE</sequence>
<dbReference type="EMBL" id="LGRX02034375">
    <property type="protein sequence ID" value="KAK3237970.1"/>
    <property type="molecule type" value="Genomic_DNA"/>
</dbReference>
<organism evidence="3 4">
    <name type="scientific">Cymbomonas tetramitiformis</name>
    <dbReference type="NCBI Taxonomy" id="36881"/>
    <lineage>
        <taxon>Eukaryota</taxon>
        <taxon>Viridiplantae</taxon>
        <taxon>Chlorophyta</taxon>
        <taxon>Pyramimonadophyceae</taxon>
        <taxon>Pyramimonadales</taxon>
        <taxon>Pyramimonadaceae</taxon>
        <taxon>Cymbomonas</taxon>
    </lineage>
</organism>
<protein>
    <submittedName>
        <fullName evidence="3">Uncharacterized protein</fullName>
    </submittedName>
</protein>
<feature type="compositionally biased region" description="Low complexity" evidence="2">
    <location>
        <begin position="1"/>
        <end position="20"/>
    </location>
</feature>
<dbReference type="GO" id="GO:0009435">
    <property type="term" value="P:NAD+ biosynthetic process"/>
    <property type="evidence" value="ECO:0007669"/>
    <property type="project" value="InterPro"/>
</dbReference>
<keyword evidence="4" id="KW-1185">Reference proteome</keyword>
<dbReference type="InterPro" id="IPR036068">
    <property type="entry name" value="Nicotinate_pribotase-like_C"/>
</dbReference>
<gene>
    <name evidence="3" type="ORF">CYMTET_51979</name>
</gene>
<accession>A0AAE0ET55</accession>
<comment type="caution">
    <text evidence="3">The sequence shown here is derived from an EMBL/GenBank/DDBJ whole genome shotgun (WGS) entry which is preliminary data.</text>
</comment>
<dbReference type="SUPFAM" id="SSF51690">
    <property type="entry name" value="Nicotinate/Quinolinate PRTase C-terminal domain-like"/>
    <property type="match status" value="1"/>
</dbReference>
<comment type="pathway">
    <text evidence="1">Cofactor biosynthesis; NAD(+) biosynthesis.</text>
</comment>
<dbReference type="Proteomes" id="UP001190700">
    <property type="component" value="Unassembled WGS sequence"/>
</dbReference>
<dbReference type="Gene3D" id="3.20.140.10">
    <property type="entry name" value="nicotinate phosphoribosyltransferase"/>
    <property type="match status" value="1"/>
</dbReference>
<reference evidence="3 4" key="1">
    <citation type="journal article" date="2015" name="Genome Biol. Evol.">
        <title>Comparative Genomics of a Bacterivorous Green Alga Reveals Evolutionary Causalities and Consequences of Phago-Mixotrophic Mode of Nutrition.</title>
        <authorList>
            <person name="Burns J.A."/>
            <person name="Paasch A."/>
            <person name="Narechania A."/>
            <person name="Kim E."/>
        </authorList>
    </citation>
    <scope>NUCLEOTIDE SEQUENCE [LARGE SCALE GENOMIC DNA]</scope>
    <source>
        <strain evidence="3 4">PLY_AMNH</strain>
    </source>
</reference>
<evidence type="ECO:0000313" key="4">
    <source>
        <dbReference type="Proteomes" id="UP001190700"/>
    </source>
</evidence>
<feature type="region of interest" description="Disordered" evidence="2">
    <location>
        <begin position="1"/>
        <end position="92"/>
    </location>
</feature>
<name>A0AAE0ET55_9CHLO</name>
<evidence type="ECO:0000256" key="1">
    <source>
        <dbReference type="ARBA" id="ARBA00004790"/>
    </source>
</evidence>
<evidence type="ECO:0000256" key="2">
    <source>
        <dbReference type="SAM" id="MobiDB-lite"/>
    </source>
</evidence>
<feature type="non-terminal residue" evidence="3">
    <location>
        <position position="1"/>
    </location>
</feature>
<dbReference type="AlphaFoldDB" id="A0AAE0ET55"/>
<proteinExistence type="predicted"/>
<evidence type="ECO:0000313" key="3">
    <source>
        <dbReference type="EMBL" id="KAK3237970.1"/>
    </source>
</evidence>